<organism evidence="1 2">
    <name type="scientific">Acidaminococcus fermentans</name>
    <dbReference type="NCBI Taxonomy" id="905"/>
    <lineage>
        <taxon>Bacteria</taxon>
        <taxon>Bacillati</taxon>
        <taxon>Bacillota</taxon>
        <taxon>Negativicutes</taxon>
        <taxon>Acidaminococcales</taxon>
        <taxon>Acidaminococcaceae</taxon>
        <taxon>Acidaminococcus</taxon>
    </lineage>
</organism>
<comment type="caution">
    <text evidence="1">The sequence shown here is derived from an EMBL/GenBank/DDBJ whole genome shotgun (WGS) entry which is preliminary data.</text>
</comment>
<reference evidence="1 2" key="1">
    <citation type="submission" date="2019-08" db="EMBL/GenBank/DDBJ databases">
        <title>In-depth cultivation of the pig gut microbiome towards novel bacterial diversity and tailored functional studies.</title>
        <authorList>
            <person name="Wylensek D."/>
            <person name="Hitch T.C.A."/>
            <person name="Clavel T."/>
        </authorList>
    </citation>
    <scope>NUCLEOTIDE SEQUENCE [LARGE SCALE GENOMIC DNA]</scope>
    <source>
        <strain evidence="1 2">WCA-389-WT-5B</strain>
    </source>
</reference>
<proteinExistence type="predicted"/>
<gene>
    <name evidence="1" type="ORF">FX155_09315</name>
</gene>
<evidence type="ECO:0000313" key="2">
    <source>
        <dbReference type="Proteomes" id="UP000441455"/>
    </source>
</evidence>
<dbReference type="OrthoDB" id="5771510at2"/>
<evidence type="ECO:0000313" key="1">
    <source>
        <dbReference type="EMBL" id="MSS82789.1"/>
    </source>
</evidence>
<sequence length="84" mass="9493">MKVRYIGPNQGVDAFTSNKIYAVVGVKVPWIKIIDDSGEDYVYLINEPRLLDSEVSGKFEIVEDDENGTLKKAFDEAKKWANPN</sequence>
<dbReference type="AlphaFoldDB" id="A0A6N7VM64"/>
<dbReference type="RefSeq" id="WP_022488312.1">
    <property type="nucleotide sequence ID" value="NZ_JAYLVM010000126.1"/>
</dbReference>
<protein>
    <submittedName>
        <fullName evidence="1">Uncharacterized protein</fullName>
    </submittedName>
</protein>
<dbReference type="Proteomes" id="UP000441455">
    <property type="component" value="Unassembled WGS sequence"/>
</dbReference>
<name>A0A6N7VM64_ACIFE</name>
<accession>A0A6N7VM64</accession>
<dbReference type="EMBL" id="VULN01000014">
    <property type="protein sequence ID" value="MSS82789.1"/>
    <property type="molecule type" value="Genomic_DNA"/>
</dbReference>